<dbReference type="AlphaFoldDB" id="A0A5C5FSJ6"/>
<evidence type="ECO:0000256" key="1">
    <source>
        <dbReference type="SAM" id="MobiDB-lite"/>
    </source>
</evidence>
<evidence type="ECO:0000313" key="2">
    <source>
        <dbReference type="EMBL" id="TNY18761.1"/>
    </source>
</evidence>
<organism evidence="2 3">
    <name type="scientific">Rhodotorula diobovata</name>
    <dbReference type="NCBI Taxonomy" id="5288"/>
    <lineage>
        <taxon>Eukaryota</taxon>
        <taxon>Fungi</taxon>
        <taxon>Dikarya</taxon>
        <taxon>Basidiomycota</taxon>
        <taxon>Pucciniomycotina</taxon>
        <taxon>Microbotryomycetes</taxon>
        <taxon>Sporidiobolales</taxon>
        <taxon>Sporidiobolaceae</taxon>
        <taxon>Rhodotorula</taxon>
    </lineage>
</organism>
<accession>A0A5C5FSJ6</accession>
<comment type="caution">
    <text evidence="2">The sequence shown here is derived from an EMBL/GenBank/DDBJ whole genome shotgun (WGS) entry which is preliminary data.</text>
</comment>
<reference evidence="2 3" key="1">
    <citation type="submission" date="2019-03" db="EMBL/GenBank/DDBJ databases">
        <title>Rhodosporidium diobovatum UCD-FST 08-225 genome sequencing, assembly, and annotation.</title>
        <authorList>
            <person name="Fakankun I.U."/>
            <person name="Fristensky B."/>
            <person name="Levin D.B."/>
        </authorList>
    </citation>
    <scope>NUCLEOTIDE SEQUENCE [LARGE SCALE GENOMIC DNA]</scope>
    <source>
        <strain evidence="2 3">UCD-FST 08-225</strain>
    </source>
</reference>
<evidence type="ECO:0000313" key="3">
    <source>
        <dbReference type="Proteomes" id="UP000311382"/>
    </source>
</evidence>
<gene>
    <name evidence="2" type="ORF">DMC30DRAFT_418556</name>
</gene>
<keyword evidence="3" id="KW-1185">Reference proteome</keyword>
<dbReference type="STRING" id="5288.A0A5C5FSJ6"/>
<sequence>MAAIVVLSAAVALLRSNEGLRDLRSPVIPLPDDHDSSSPHLHRSASSARGRPSSSLAARHPSSSRSRNRPAPLTERSLRASHLAWLIRLRDLSARLRALEDARAKRLESCWAGKATRRHIRAVRKAVDEAEWVEDKLRQAVVWCRQAGIRKAPVKSLLHVGRDGLSARPKHNAFPPSLLELPFPLPNALEANIYFLTVPRPPPLARHDAWDAERAAQSHEAPPIYDEAPGFGEIVLERGDELDVAVALLEYERASHTQDAEEVSA</sequence>
<protein>
    <submittedName>
        <fullName evidence="2">Uncharacterized protein</fullName>
    </submittedName>
</protein>
<dbReference type="OrthoDB" id="2520711at2759"/>
<dbReference type="EMBL" id="SOZI01000123">
    <property type="protein sequence ID" value="TNY18761.1"/>
    <property type="molecule type" value="Genomic_DNA"/>
</dbReference>
<proteinExistence type="predicted"/>
<name>A0A5C5FSJ6_9BASI</name>
<dbReference type="Proteomes" id="UP000311382">
    <property type="component" value="Unassembled WGS sequence"/>
</dbReference>
<feature type="region of interest" description="Disordered" evidence="1">
    <location>
        <begin position="24"/>
        <end position="74"/>
    </location>
</feature>
<feature type="compositionally biased region" description="Low complexity" evidence="1">
    <location>
        <begin position="44"/>
        <end position="72"/>
    </location>
</feature>